<dbReference type="GeneID" id="63799471"/>
<sequence>MTFVSSKKLEHEQQIYEQNTEQYQPPPPAYSAEQQQELKNDATSKYPPQAHHMQSPTLTLQTENTKMLGTALRIYDLTNPSQDIFNVTVGWNMNLTFLRPDTKQEFASVKFHKLSMKMDVSLPDTPMFTIVFKKKLNYELSYSSPALQGQLMTWKTSWKWKTMDFEFRDPAGVMVARIKASNFKWKRMSQIEFFGDACNNKRLVEEVVITGAAVLEYVLVMNAAVIY</sequence>
<keyword evidence="3" id="KW-1185">Reference proteome</keyword>
<evidence type="ECO:0000313" key="2">
    <source>
        <dbReference type="EMBL" id="RAO74245.1"/>
    </source>
</evidence>
<comment type="caution">
    <text evidence="2">The sequence shown here is derived from an EMBL/GenBank/DDBJ whole genome shotgun (WGS) entry which is preliminary data.</text>
</comment>
<reference evidence="2 3" key="1">
    <citation type="journal article" date="2017" name="Biotechnol. Biofuels">
        <title>Differential beta-glucosidase expression as a function of carbon source availability in Talaromyces amestolkiae: a genomic and proteomic approach.</title>
        <authorList>
            <person name="de Eugenio L.I."/>
            <person name="Mendez-Liter J.A."/>
            <person name="Nieto-Dominguez M."/>
            <person name="Alonso L."/>
            <person name="Gil-Munoz J."/>
            <person name="Barriuso J."/>
            <person name="Prieto A."/>
            <person name="Martinez M.J."/>
        </authorList>
    </citation>
    <scope>NUCLEOTIDE SEQUENCE [LARGE SCALE GENOMIC DNA]</scope>
    <source>
        <strain evidence="2 3">CIB</strain>
    </source>
</reference>
<dbReference type="OrthoDB" id="4725912at2759"/>
<protein>
    <submittedName>
        <fullName evidence="2">Uncharacterized protein</fullName>
    </submittedName>
</protein>
<evidence type="ECO:0000256" key="1">
    <source>
        <dbReference type="SAM" id="MobiDB-lite"/>
    </source>
</evidence>
<dbReference type="RefSeq" id="XP_040738759.1">
    <property type="nucleotide sequence ID" value="XM_040872867.1"/>
</dbReference>
<evidence type="ECO:0000313" key="3">
    <source>
        <dbReference type="Proteomes" id="UP000249363"/>
    </source>
</evidence>
<dbReference type="EMBL" id="MIKG01000031">
    <property type="protein sequence ID" value="RAO74245.1"/>
    <property type="molecule type" value="Genomic_DNA"/>
</dbReference>
<dbReference type="Proteomes" id="UP000249363">
    <property type="component" value="Unassembled WGS sequence"/>
</dbReference>
<accession>A0A364LEJ9</accession>
<gene>
    <name evidence="2" type="ORF">BHQ10_010257</name>
</gene>
<dbReference type="AlphaFoldDB" id="A0A364LEJ9"/>
<organism evidence="2 3">
    <name type="scientific">Talaromyces amestolkiae</name>
    <dbReference type="NCBI Taxonomy" id="1196081"/>
    <lineage>
        <taxon>Eukaryota</taxon>
        <taxon>Fungi</taxon>
        <taxon>Dikarya</taxon>
        <taxon>Ascomycota</taxon>
        <taxon>Pezizomycotina</taxon>
        <taxon>Eurotiomycetes</taxon>
        <taxon>Eurotiomycetidae</taxon>
        <taxon>Eurotiales</taxon>
        <taxon>Trichocomaceae</taxon>
        <taxon>Talaromyces</taxon>
        <taxon>Talaromyces sect. Talaromyces</taxon>
    </lineage>
</organism>
<proteinExistence type="predicted"/>
<feature type="region of interest" description="Disordered" evidence="1">
    <location>
        <begin position="1"/>
        <end position="59"/>
    </location>
</feature>
<name>A0A364LEJ9_TALAM</name>